<dbReference type="InterPro" id="IPR011990">
    <property type="entry name" value="TPR-like_helical_dom_sf"/>
</dbReference>
<reference evidence="10 11" key="1">
    <citation type="submission" date="2019-07" db="EMBL/GenBank/DDBJ databases">
        <title>Lysobacter weifangensis sp. nov., isolated from bensulfuron-methyl contaminated farmland soil.</title>
        <authorList>
            <person name="Zhao H."/>
        </authorList>
    </citation>
    <scope>NUCLEOTIDE SEQUENCE [LARGE SCALE GENOMIC DNA]</scope>
    <source>
        <strain evidence="10 11">CC-Bw-6</strain>
    </source>
</reference>
<evidence type="ECO:0000256" key="5">
    <source>
        <dbReference type="ARBA" id="ARBA00022801"/>
    </source>
</evidence>
<dbReference type="PANTHER" id="PTHR22726:SF1">
    <property type="entry name" value="METALLOENDOPEPTIDASE OMA1, MITOCHONDRIAL"/>
    <property type="match status" value="1"/>
</dbReference>
<dbReference type="GO" id="GO:0004222">
    <property type="term" value="F:metalloendopeptidase activity"/>
    <property type="evidence" value="ECO:0007669"/>
    <property type="project" value="InterPro"/>
</dbReference>
<dbReference type="HAMAP" id="MF_00997">
    <property type="entry name" value="Protease_BepA"/>
    <property type="match status" value="1"/>
</dbReference>
<dbReference type="PANTHER" id="PTHR22726">
    <property type="entry name" value="METALLOENDOPEPTIDASE OMA1"/>
    <property type="match status" value="1"/>
</dbReference>
<feature type="active site" evidence="8">
    <location>
        <position position="137"/>
    </location>
</feature>
<dbReference type="OrthoDB" id="9810445at2"/>
<feature type="chain" id="PRO_5022276577" description="Putative beta-barrel assembly-enhancing protease" evidence="8">
    <location>
        <begin position="29"/>
        <end position="532"/>
    </location>
</feature>
<dbReference type="InterPro" id="IPR030873">
    <property type="entry name" value="Protease_BepA"/>
</dbReference>
<dbReference type="SUPFAM" id="SSF48452">
    <property type="entry name" value="TPR-like"/>
    <property type="match status" value="1"/>
</dbReference>
<keyword evidence="7 8" id="KW-0482">Metalloprotease</keyword>
<dbReference type="GO" id="GO:0051603">
    <property type="term" value="P:proteolysis involved in protein catabolic process"/>
    <property type="evidence" value="ECO:0007669"/>
    <property type="project" value="TreeGrafter"/>
</dbReference>
<comment type="subcellular location">
    <subcellularLocation>
        <location evidence="8">Periplasm</location>
    </subcellularLocation>
</comment>
<evidence type="ECO:0000256" key="1">
    <source>
        <dbReference type="ARBA" id="ARBA00022670"/>
    </source>
</evidence>
<dbReference type="EC" id="3.4.-.-" evidence="8"/>
<dbReference type="RefSeq" id="WP_143878094.1">
    <property type="nucleotide sequence ID" value="NZ_BAABLZ010000002.1"/>
</dbReference>
<feature type="binding site" evidence="8">
    <location>
        <position position="206"/>
    </location>
    <ligand>
        <name>Zn(2+)</name>
        <dbReference type="ChEBI" id="CHEBI:29105"/>
        <note>catalytic</note>
    </ligand>
</feature>
<dbReference type="Proteomes" id="UP000315891">
    <property type="component" value="Chromosome"/>
</dbReference>
<dbReference type="Gene3D" id="1.25.40.10">
    <property type="entry name" value="Tetratricopeptide repeat domain"/>
    <property type="match status" value="1"/>
</dbReference>
<evidence type="ECO:0000256" key="2">
    <source>
        <dbReference type="ARBA" id="ARBA00022723"/>
    </source>
</evidence>
<keyword evidence="4 8" id="KW-0574">Periplasm</keyword>
<keyword evidence="11" id="KW-1185">Reference proteome</keyword>
<dbReference type="GO" id="GO:0016020">
    <property type="term" value="C:membrane"/>
    <property type="evidence" value="ECO:0007669"/>
    <property type="project" value="InterPro"/>
</dbReference>
<dbReference type="GO" id="GO:0008270">
    <property type="term" value="F:zinc ion binding"/>
    <property type="evidence" value="ECO:0007669"/>
    <property type="project" value="UniProtKB-UniRule"/>
</dbReference>
<dbReference type="GO" id="GO:0042597">
    <property type="term" value="C:periplasmic space"/>
    <property type="evidence" value="ECO:0007669"/>
    <property type="project" value="UniProtKB-SubCell"/>
</dbReference>
<dbReference type="AlphaFoldDB" id="A0A516V236"/>
<comment type="function">
    <text evidence="8">Functions as both a chaperone and a metalloprotease. Maintains the integrity of the outer membrane by promoting either the assembly or the elimination of outer membrane proteins, depending on their folding state.</text>
</comment>
<evidence type="ECO:0000259" key="9">
    <source>
        <dbReference type="Pfam" id="PF01435"/>
    </source>
</evidence>
<dbReference type="EMBL" id="CP041742">
    <property type="protein sequence ID" value="QDQ72578.1"/>
    <property type="molecule type" value="Genomic_DNA"/>
</dbReference>
<dbReference type="InterPro" id="IPR051156">
    <property type="entry name" value="Mito/Outer_Membr_Metalloprot"/>
</dbReference>
<keyword evidence="6 8" id="KW-0862">Zinc</keyword>
<keyword evidence="3 8" id="KW-0732">Signal</keyword>
<evidence type="ECO:0000256" key="7">
    <source>
        <dbReference type="ARBA" id="ARBA00023049"/>
    </source>
</evidence>
<sequence length="532" mass="57036" precursor="true">MTALASRRLPAVLLAASLVLALAPGADAQSQSLPDIGSSASELLTPAQQQEYGEMTLAQLRNMNYTLDDPLLNDWLQALGNRMGAASDKPDQRFTVFLLKDREINAFATLGGYVAVNAGLILAAEDEGELASVLGHEFAHVTQQHVLRSVEAAKKDSLPILLAMLGAIAVAQGSNSDSASNGAMAALVSAQGLMIQRQINYTRSGEAEADRLGIRTLYRAGFDPDDMAKMFQRMLALSRSNQGGERERTPDYLLTHPVTTSRISEAIQRADQLRASGIGSVTSTMGNSDNPLLPGNFSIRASGGGDDGLFPWAQERLRALSADTPTQAIREYEQMGRAGKLGDAQQYGLAVAQIRAGKGPAAMDDLSQLLARHPDNLWLELGIAQAGAHGNDRAAADARFDALVARLPNNLAVARTYASVLNERGTPAAGRRAQEVLRPLLNANADDPGLQAEFARASDMAGDAVRAGEAYAEAAYLNGRPEQALVQLNNLKKRPDLDYYARARIDARIAAITPVVLELQRQGIRDEDLHRQ</sequence>
<evidence type="ECO:0000313" key="11">
    <source>
        <dbReference type="Proteomes" id="UP000315891"/>
    </source>
</evidence>
<keyword evidence="2 8" id="KW-0479">Metal-binding</keyword>
<dbReference type="InterPro" id="IPR001915">
    <property type="entry name" value="Peptidase_M48"/>
</dbReference>
<comment type="cofactor">
    <cofactor evidence="8">
        <name>Zn(2+)</name>
        <dbReference type="ChEBI" id="CHEBI:29105"/>
    </cofactor>
    <text evidence="8">Binds 1 zinc ion per subunit.</text>
</comment>
<keyword evidence="1 8" id="KW-0645">Protease</keyword>
<dbReference type="Pfam" id="PF01435">
    <property type="entry name" value="Peptidase_M48"/>
    <property type="match status" value="1"/>
</dbReference>
<accession>A0A516V236</accession>
<protein>
    <recommendedName>
        <fullName evidence="8">Putative beta-barrel assembly-enhancing protease</fullName>
        <ecNumber evidence="8">3.4.-.-</ecNumber>
    </recommendedName>
</protein>
<evidence type="ECO:0000256" key="4">
    <source>
        <dbReference type="ARBA" id="ARBA00022764"/>
    </source>
</evidence>
<dbReference type="Gene3D" id="3.30.2010.10">
    <property type="entry name" value="Metalloproteases ('zincins'), catalytic domain"/>
    <property type="match status" value="1"/>
</dbReference>
<comment type="similarity">
    <text evidence="8">Belongs to the peptidase M48 family. BepA subfamily.</text>
</comment>
<proteinExistence type="inferred from homology"/>
<feature type="binding site" evidence="8">
    <location>
        <position position="140"/>
    </location>
    <ligand>
        <name>Zn(2+)</name>
        <dbReference type="ChEBI" id="CHEBI:29105"/>
        <note>catalytic</note>
    </ligand>
</feature>
<gene>
    <name evidence="10" type="ORF">FNZ56_01100</name>
</gene>
<evidence type="ECO:0000256" key="8">
    <source>
        <dbReference type="HAMAP-Rule" id="MF_00997"/>
    </source>
</evidence>
<name>A0A516V236_9GAMM</name>
<evidence type="ECO:0000256" key="3">
    <source>
        <dbReference type="ARBA" id="ARBA00022729"/>
    </source>
</evidence>
<feature type="domain" description="Peptidase M48" evidence="9">
    <location>
        <begin position="71"/>
        <end position="266"/>
    </location>
</feature>
<keyword evidence="5 8" id="KW-0378">Hydrolase</keyword>
<organism evidence="10 11">
    <name type="scientific">Pseudoluteimonas lycopersici</name>
    <dbReference type="NCBI Taxonomy" id="1324796"/>
    <lineage>
        <taxon>Bacteria</taxon>
        <taxon>Pseudomonadati</taxon>
        <taxon>Pseudomonadota</taxon>
        <taxon>Gammaproteobacteria</taxon>
        <taxon>Lysobacterales</taxon>
        <taxon>Lysobacteraceae</taxon>
        <taxon>Pseudoluteimonas</taxon>
    </lineage>
</organism>
<evidence type="ECO:0000313" key="10">
    <source>
        <dbReference type="EMBL" id="QDQ72578.1"/>
    </source>
</evidence>
<feature type="binding site" evidence="8">
    <location>
        <position position="136"/>
    </location>
    <ligand>
        <name>Zn(2+)</name>
        <dbReference type="ChEBI" id="CHEBI:29105"/>
        <note>catalytic</note>
    </ligand>
</feature>
<evidence type="ECO:0000256" key="6">
    <source>
        <dbReference type="ARBA" id="ARBA00022833"/>
    </source>
</evidence>
<feature type="signal peptide" evidence="8">
    <location>
        <begin position="1"/>
        <end position="28"/>
    </location>
</feature>
<feature type="active site" description="Proton donor" evidence="8">
    <location>
        <position position="210"/>
    </location>
</feature>